<comment type="function">
    <text evidence="8">Cytochromes P450 are a group of heme-thiolate monooxygenases. They oxidize a variety of structurally unrelated compounds, including steroids, fatty acids, and xenobiotics.</text>
</comment>
<dbReference type="PRINTS" id="PR00463">
    <property type="entry name" value="EP450I"/>
</dbReference>
<dbReference type="InterPro" id="IPR050705">
    <property type="entry name" value="Cytochrome_P450_3A"/>
</dbReference>
<keyword evidence="6 9" id="KW-0408">Iron</keyword>
<evidence type="ECO:0000256" key="4">
    <source>
        <dbReference type="ARBA" id="ARBA00022723"/>
    </source>
</evidence>
<dbReference type="SUPFAM" id="SSF48264">
    <property type="entry name" value="Cytochrome P450"/>
    <property type="match status" value="1"/>
</dbReference>
<dbReference type="GeneID" id="6751627"/>
<keyword evidence="13" id="KW-1185">Reference proteome</keyword>
<dbReference type="PRINTS" id="PR00385">
    <property type="entry name" value="P450"/>
</dbReference>
<evidence type="ECO:0000256" key="1">
    <source>
        <dbReference type="ARBA" id="ARBA00001971"/>
    </source>
</evidence>
<dbReference type="PROSITE" id="PS00086">
    <property type="entry name" value="CYTOCHROME_P450"/>
    <property type="match status" value="1"/>
</dbReference>
<comment type="similarity">
    <text evidence="2 10">Belongs to the cytochrome P450 family.</text>
</comment>
<evidence type="ECO:0000313" key="12">
    <source>
        <dbReference type="EMBL" id="EDV26416.1"/>
    </source>
</evidence>
<feature type="non-terminal residue" evidence="12">
    <location>
        <position position="1"/>
    </location>
</feature>
<keyword evidence="11" id="KW-1133">Transmembrane helix</keyword>
<protein>
    <recommendedName>
        <fullName evidence="14">Cytochrome P450</fullName>
    </recommendedName>
</protein>
<evidence type="ECO:0000256" key="7">
    <source>
        <dbReference type="ARBA" id="ARBA00023033"/>
    </source>
</evidence>
<evidence type="ECO:0000256" key="10">
    <source>
        <dbReference type="RuleBase" id="RU000461"/>
    </source>
</evidence>
<dbReference type="EMBL" id="DS985243">
    <property type="protein sequence ID" value="EDV26416.1"/>
    <property type="molecule type" value="Genomic_DNA"/>
</dbReference>
<reference evidence="12 13" key="1">
    <citation type="journal article" date="2008" name="Nature">
        <title>The Trichoplax genome and the nature of placozoans.</title>
        <authorList>
            <person name="Srivastava M."/>
            <person name="Begovic E."/>
            <person name="Chapman J."/>
            <person name="Putnam N.H."/>
            <person name="Hellsten U."/>
            <person name="Kawashima T."/>
            <person name="Kuo A."/>
            <person name="Mitros T."/>
            <person name="Salamov A."/>
            <person name="Carpenter M.L."/>
            <person name="Signorovitch A.Y."/>
            <person name="Moreno M.A."/>
            <person name="Kamm K."/>
            <person name="Grimwood J."/>
            <person name="Schmutz J."/>
            <person name="Shapiro H."/>
            <person name="Grigoriev I.V."/>
            <person name="Buss L.W."/>
            <person name="Schierwater B."/>
            <person name="Dellaporta S.L."/>
            <person name="Rokhsar D.S."/>
        </authorList>
    </citation>
    <scope>NUCLEOTIDE SEQUENCE [LARGE SCALE GENOMIC DNA]</scope>
    <source>
        <strain evidence="12 13">Grell-BS-1999</strain>
    </source>
</reference>
<dbReference type="InterPro" id="IPR002401">
    <property type="entry name" value="Cyt_P450_E_grp-I"/>
</dbReference>
<evidence type="ECO:0000256" key="3">
    <source>
        <dbReference type="ARBA" id="ARBA00022617"/>
    </source>
</evidence>
<keyword evidence="11" id="KW-0472">Membrane</keyword>
<keyword evidence="3 9" id="KW-0349">Heme</keyword>
<dbReference type="OrthoDB" id="2789670at2759"/>
<feature type="binding site" description="axial binding residue" evidence="9">
    <location>
        <position position="412"/>
    </location>
    <ligand>
        <name>heme</name>
        <dbReference type="ChEBI" id="CHEBI:30413"/>
    </ligand>
    <ligandPart>
        <name>Fe</name>
        <dbReference type="ChEBI" id="CHEBI:18248"/>
    </ligandPart>
</feature>
<comment type="cofactor">
    <cofactor evidence="1 9">
        <name>heme</name>
        <dbReference type="ChEBI" id="CHEBI:30413"/>
    </cofactor>
</comment>
<accession>B3RRV5</accession>
<dbReference type="PANTHER" id="PTHR24302">
    <property type="entry name" value="CYTOCHROME P450 FAMILY 3"/>
    <property type="match status" value="1"/>
</dbReference>
<dbReference type="OMA" id="IMIDACD"/>
<dbReference type="KEGG" id="tad:TRIADDRAFT_13672"/>
<evidence type="ECO:0000256" key="8">
    <source>
        <dbReference type="ARBA" id="ARBA00043906"/>
    </source>
</evidence>
<dbReference type="InParanoid" id="B3RRV5"/>
<keyword evidence="7 10" id="KW-0503">Monooxygenase</keyword>
<keyword evidence="5 10" id="KW-0560">Oxidoreductase</keyword>
<dbReference type="STRING" id="10228.B3RRV5"/>
<proteinExistence type="inferred from homology"/>
<dbReference type="PhylomeDB" id="B3RRV5"/>
<name>B3RRV5_TRIAD</name>
<dbReference type="GO" id="GO:0004497">
    <property type="term" value="F:monooxygenase activity"/>
    <property type="evidence" value="ECO:0007669"/>
    <property type="project" value="UniProtKB-KW"/>
</dbReference>
<evidence type="ECO:0000256" key="2">
    <source>
        <dbReference type="ARBA" id="ARBA00010617"/>
    </source>
</evidence>
<dbReference type="InterPro" id="IPR001128">
    <property type="entry name" value="Cyt_P450"/>
</dbReference>
<dbReference type="Pfam" id="PF00067">
    <property type="entry name" value="p450"/>
    <property type="match status" value="1"/>
</dbReference>
<dbReference type="CTD" id="6751627"/>
<organism evidence="12 13">
    <name type="scientific">Trichoplax adhaerens</name>
    <name type="common">Trichoplax reptans</name>
    <dbReference type="NCBI Taxonomy" id="10228"/>
    <lineage>
        <taxon>Eukaryota</taxon>
        <taxon>Metazoa</taxon>
        <taxon>Placozoa</taxon>
        <taxon>Uniplacotomia</taxon>
        <taxon>Trichoplacea</taxon>
        <taxon>Trichoplacidae</taxon>
        <taxon>Trichoplax</taxon>
    </lineage>
</organism>
<dbReference type="RefSeq" id="XP_002110412.1">
    <property type="nucleotide sequence ID" value="XM_002110376.1"/>
</dbReference>
<dbReference type="Gene3D" id="1.10.630.10">
    <property type="entry name" value="Cytochrome P450"/>
    <property type="match status" value="1"/>
</dbReference>
<dbReference type="InterPro" id="IPR017972">
    <property type="entry name" value="Cyt_P450_CS"/>
</dbReference>
<dbReference type="GO" id="GO:0016705">
    <property type="term" value="F:oxidoreductase activity, acting on paired donors, with incorporation or reduction of molecular oxygen"/>
    <property type="evidence" value="ECO:0007669"/>
    <property type="project" value="InterPro"/>
</dbReference>
<feature type="non-terminal residue" evidence="12">
    <location>
        <position position="461"/>
    </location>
</feature>
<dbReference type="PANTHER" id="PTHR24302:SF15">
    <property type="entry name" value="FATTY-ACID PEROXYGENASE"/>
    <property type="match status" value="1"/>
</dbReference>
<dbReference type="CDD" id="cd11055">
    <property type="entry name" value="CYP3A-like"/>
    <property type="match status" value="1"/>
</dbReference>
<evidence type="ECO:0000256" key="11">
    <source>
        <dbReference type="SAM" id="Phobius"/>
    </source>
</evidence>
<evidence type="ECO:0000256" key="5">
    <source>
        <dbReference type="ARBA" id="ARBA00023002"/>
    </source>
</evidence>
<keyword evidence="4 9" id="KW-0479">Metal-binding</keyword>
<dbReference type="eggNOG" id="KOG0158">
    <property type="taxonomic scope" value="Eukaryota"/>
</dbReference>
<sequence>YQYFVRPLSYFQKLNIPGPKPSLFVGTAFSQEYGGHLGQINCIKKYGKVYGAFLGVKPVIVLTDPEMIKELMVKQFSNFPNRYDVIPPPAAVNRNILVIRDDDWKRIRNILIPTFSAAKLRQIEPIMIDACDTLVDKIIKGNGQNGKVDMWRLSGEYSMEVIMAAAFGVHITDDVRGQKIRQAAATFFGGSGIALIIASIIPALYPYVSFLERERTDAVNHIVQVAKGVIAERRRNLQNGLTNRRDLLQLMIEAAENGKLTDDEIVSQSFIFLLGGYETTANAIAYTSYLLACNPDVQQRLIDEIDEKCPKGTTPTSEIISELPYLDMVFNESLRIYPPAFIVNRVAKHDAVIDGVKIPQDMMVAIPIYGIHHNDELWPDPEKFIPERFTPEEKAKRHSFAHIPFGNGPRSCVGMRLAVTEAKLALIKILQNLILEPVKDTQIPLVVEPKLTLAPSKGVII</sequence>
<evidence type="ECO:0000256" key="6">
    <source>
        <dbReference type="ARBA" id="ARBA00023004"/>
    </source>
</evidence>
<dbReference type="Proteomes" id="UP000009022">
    <property type="component" value="Unassembled WGS sequence"/>
</dbReference>
<evidence type="ECO:0008006" key="14">
    <source>
        <dbReference type="Google" id="ProtNLM"/>
    </source>
</evidence>
<dbReference type="GO" id="GO:0020037">
    <property type="term" value="F:heme binding"/>
    <property type="evidence" value="ECO:0007669"/>
    <property type="project" value="InterPro"/>
</dbReference>
<dbReference type="GO" id="GO:0005506">
    <property type="term" value="F:iron ion binding"/>
    <property type="evidence" value="ECO:0007669"/>
    <property type="project" value="InterPro"/>
</dbReference>
<dbReference type="AlphaFoldDB" id="B3RRV5"/>
<gene>
    <name evidence="12" type="ORF">TRIADDRAFT_13672</name>
</gene>
<keyword evidence="11" id="KW-0812">Transmembrane</keyword>
<dbReference type="HOGENOM" id="CLU_001570_5_2_1"/>
<evidence type="ECO:0000313" key="13">
    <source>
        <dbReference type="Proteomes" id="UP000009022"/>
    </source>
</evidence>
<feature type="transmembrane region" description="Helical" evidence="11">
    <location>
        <begin position="184"/>
        <end position="205"/>
    </location>
</feature>
<dbReference type="FunFam" id="1.10.630.10:FF:000182">
    <property type="entry name" value="Cytochrome P450 3A4"/>
    <property type="match status" value="1"/>
</dbReference>
<dbReference type="InterPro" id="IPR036396">
    <property type="entry name" value="Cyt_P450_sf"/>
</dbReference>
<evidence type="ECO:0000256" key="9">
    <source>
        <dbReference type="PIRSR" id="PIRSR602401-1"/>
    </source>
</evidence>